<organism evidence="7 8">
    <name type="scientific">Chytriomyces confervae</name>
    <dbReference type="NCBI Taxonomy" id="246404"/>
    <lineage>
        <taxon>Eukaryota</taxon>
        <taxon>Fungi</taxon>
        <taxon>Fungi incertae sedis</taxon>
        <taxon>Chytridiomycota</taxon>
        <taxon>Chytridiomycota incertae sedis</taxon>
        <taxon>Chytridiomycetes</taxon>
        <taxon>Chytridiales</taxon>
        <taxon>Chytriomycetaceae</taxon>
        <taxon>Chytriomyces</taxon>
    </lineage>
</organism>
<dbReference type="AlphaFoldDB" id="A0A507F8L1"/>
<dbReference type="InterPro" id="IPR004843">
    <property type="entry name" value="Calcineurin-like_PHP"/>
</dbReference>
<name>A0A507F8L1_9FUNG</name>
<gene>
    <name evidence="7" type="ORF">CcCBS67573_g05922</name>
</gene>
<dbReference type="PANTHER" id="PTHR13315">
    <property type="entry name" value="METALLO PHOSPHOESTERASE RELATED"/>
    <property type="match status" value="1"/>
</dbReference>
<evidence type="ECO:0000256" key="5">
    <source>
        <dbReference type="SAM" id="Phobius"/>
    </source>
</evidence>
<dbReference type="Gene3D" id="3.60.21.10">
    <property type="match status" value="1"/>
</dbReference>
<keyword evidence="4 5" id="KW-0472">Membrane</keyword>
<feature type="domain" description="Calcineurin-like phosphoesterase" evidence="6">
    <location>
        <begin position="94"/>
        <end position="294"/>
    </location>
</feature>
<dbReference type="GO" id="GO:0005783">
    <property type="term" value="C:endoplasmic reticulum"/>
    <property type="evidence" value="ECO:0007669"/>
    <property type="project" value="TreeGrafter"/>
</dbReference>
<dbReference type="Proteomes" id="UP000320333">
    <property type="component" value="Unassembled WGS sequence"/>
</dbReference>
<dbReference type="OrthoDB" id="5977743at2759"/>
<evidence type="ECO:0000256" key="1">
    <source>
        <dbReference type="ARBA" id="ARBA00004141"/>
    </source>
</evidence>
<dbReference type="GO" id="GO:0016787">
    <property type="term" value="F:hydrolase activity"/>
    <property type="evidence" value="ECO:0007669"/>
    <property type="project" value="InterPro"/>
</dbReference>
<evidence type="ECO:0000256" key="2">
    <source>
        <dbReference type="ARBA" id="ARBA00022692"/>
    </source>
</evidence>
<dbReference type="InterPro" id="IPR029052">
    <property type="entry name" value="Metallo-depent_PP-like"/>
</dbReference>
<evidence type="ECO:0000259" key="6">
    <source>
        <dbReference type="Pfam" id="PF00149"/>
    </source>
</evidence>
<dbReference type="PANTHER" id="PTHR13315:SF4">
    <property type="entry name" value="METALLOPHOSPHOESTERASE, ISOFORM E"/>
    <property type="match status" value="1"/>
</dbReference>
<evidence type="ECO:0000256" key="3">
    <source>
        <dbReference type="ARBA" id="ARBA00022989"/>
    </source>
</evidence>
<accession>A0A507F8L1</accession>
<reference evidence="7 8" key="1">
    <citation type="journal article" date="2019" name="Sci. Rep.">
        <title>Comparative genomics of chytrid fungi reveal insights into the obligate biotrophic and pathogenic lifestyle of Synchytrium endobioticum.</title>
        <authorList>
            <person name="van de Vossenberg B.T.L.H."/>
            <person name="Warris S."/>
            <person name="Nguyen H.D.T."/>
            <person name="van Gent-Pelzer M.P.E."/>
            <person name="Joly D.L."/>
            <person name="van de Geest H.C."/>
            <person name="Bonants P.J.M."/>
            <person name="Smith D.S."/>
            <person name="Levesque C.A."/>
            <person name="van der Lee T.A.J."/>
        </authorList>
    </citation>
    <scope>NUCLEOTIDE SEQUENCE [LARGE SCALE GENOMIC DNA]</scope>
    <source>
        <strain evidence="7 8">CBS 675.73</strain>
    </source>
</reference>
<dbReference type="EMBL" id="QEAP01000232">
    <property type="protein sequence ID" value="TPX72055.1"/>
    <property type="molecule type" value="Genomic_DNA"/>
</dbReference>
<keyword evidence="8" id="KW-1185">Reference proteome</keyword>
<protein>
    <recommendedName>
        <fullName evidence="6">Calcineurin-like phosphoesterase domain-containing protein</fullName>
    </recommendedName>
</protein>
<keyword evidence="3 5" id="KW-1133">Transmembrane helix</keyword>
<comment type="subcellular location">
    <subcellularLocation>
        <location evidence="1">Membrane</location>
        <topology evidence="1">Multi-pass membrane protein</topology>
    </subcellularLocation>
</comment>
<dbReference type="STRING" id="246404.A0A507F8L1"/>
<sequence length="449" mass="50756">SAPDHTVLSDPAAPQPFVFLNRYPIVIWVLNVIICEFIVARYYMHSCSWPSTGKEGGKDVHVALIADPQLTDAYSYRMNPGTKLSLVEFYSDIYMKRNFKLLNARFNPDHIIVLGDLMDGGREWIRGPLREVMFDTLELKRFNHIFVNPTTAPKLRYIPGNHDIGIATTILPEAYARFKKTFGQINYSFKIANHNIIALDTLSYLASAESPYFKKTESFLLNFLENDDAKSPRILLSHVPLYRPDAANCGPLRNNPPLKQAYGYQYQNLINQPLTTYILKNTKPVLVLSGDDHDDCAYVHNGPESEHKQIPEHSIKTFSWLQGNLYPGFALLSLNADVQGLQDTSGFQIGKCALPPQRDIYQWYIYLAGISFIGSFVWVFITRESWAPGIVNAGGSKGKKEEDASRRTNMKLSTLGVIIWTIVYGVVAFLEILLSTAVAYAVLLIYDWL</sequence>
<dbReference type="GO" id="GO:0016020">
    <property type="term" value="C:membrane"/>
    <property type="evidence" value="ECO:0007669"/>
    <property type="project" value="UniProtKB-SubCell"/>
</dbReference>
<feature type="transmembrane region" description="Helical" evidence="5">
    <location>
        <begin position="363"/>
        <end position="381"/>
    </location>
</feature>
<dbReference type="InterPro" id="IPR033308">
    <property type="entry name" value="PGAP5/Cdc1/Ted1"/>
</dbReference>
<feature type="transmembrane region" description="Helical" evidence="5">
    <location>
        <begin position="417"/>
        <end position="446"/>
    </location>
</feature>
<dbReference type="SUPFAM" id="SSF56300">
    <property type="entry name" value="Metallo-dependent phosphatases"/>
    <property type="match status" value="1"/>
</dbReference>
<dbReference type="GO" id="GO:0006506">
    <property type="term" value="P:GPI anchor biosynthetic process"/>
    <property type="evidence" value="ECO:0007669"/>
    <property type="project" value="InterPro"/>
</dbReference>
<evidence type="ECO:0000256" key="4">
    <source>
        <dbReference type="ARBA" id="ARBA00023136"/>
    </source>
</evidence>
<dbReference type="Pfam" id="PF00149">
    <property type="entry name" value="Metallophos"/>
    <property type="match status" value="1"/>
</dbReference>
<keyword evidence="2 5" id="KW-0812">Transmembrane</keyword>
<comment type="caution">
    <text evidence="7">The sequence shown here is derived from an EMBL/GenBank/DDBJ whole genome shotgun (WGS) entry which is preliminary data.</text>
</comment>
<evidence type="ECO:0000313" key="7">
    <source>
        <dbReference type="EMBL" id="TPX72055.1"/>
    </source>
</evidence>
<evidence type="ECO:0000313" key="8">
    <source>
        <dbReference type="Proteomes" id="UP000320333"/>
    </source>
</evidence>
<feature type="non-terminal residue" evidence="7">
    <location>
        <position position="1"/>
    </location>
</feature>
<proteinExistence type="predicted"/>